<evidence type="ECO:0000313" key="11">
    <source>
        <dbReference type="Proteomes" id="UP000198519"/>
    </source>
</evidence>
<dbReference type="InterPro" id="IPR006091">
    <property type="entry name" value="Acyl-CoA_Oxase/DH_mid-dom"/>
</dbReference>
<dbReference type="InterPro" id="IPR036250">
    <property type="entry name" value="AcylCo_DH-like_C"/>
</dbReference>
<evidence type="ECO:0000256" key="1">
    <source>
        <dbReference type="ARBA" id="ARBA00001974"/>
    </source>
</evidence>
<keyword evidence="4 6" id="KW-0274">FAD</keyword>
<dbReference type="EMBL" id="FOUE01000001">
    <property type="protein sequence ID" value="SFL98113.1"/>
    <property type="molecule type" value="Genomic_DNA"/>
</dbReference>
<feature type="domain" description="Acyl-CoA dehydrogenase/oxidase C-terminal" evidence="7">
    <location>
        <begin position="242"/>
        <end position="372"/>
    </location>
</feature>
<dbReference type="CDD" id="cd00567">
    <property type="entry name" value="ACAD"/>
    <property type="match status" value="1"/>
</dbReference>
<dbReference type="InterPro" id="IPR009075">
    <property type="entry name" value="AcylCo_DH/oxidase_C"/>
</dbReference>
<sequence>MDFKLNEEQQMLQDTVARLVRGEYSFEKRLEFSESEAGFSVDFWKQLAELGLTAVPFSEELGGFGGTGVEVQMVMTELGRGLCLEPYLQSVVLGGGLISQAGNDAQKERWLPGVASGELQVAVGLQEPQSFYNLNQVDTRAEKTSDGYVLNGRKAVVIGGNTAGLLVVSARTAGDACDDKGISLFAIDPNAVGVERRVYPTMDGTKGCDITLNNVQVSADALLGAEGQAADVIEYQAGRAIAALCAEAVGVMETATELTLEYLKTRKQFGVPIGRFQVLQHRMVDMMSELEQARSMVILAANVADEPQSDDRRRTLAAAKNVIGRAGQFISEKAIQSHGGIGMTWEYNFAHYAKRLVMINHQLGDDDFHLEQYATLLQAS</sequence>
<evidence type="ECO:0000256" key="6">
    <source>
        <dbReference type="RuleBase" id="RU362125"/>
    </source>
</evidence>
<dbReference type="STRING" id="488535.SAMN04487963_0845"/>
<dbReference type="GO" id="GO:0003995">
    <property type="term" value="F:acyl-CoA dehydrogenase activity"/>
    <property type="evidence" value="ECO:0007669"/>
    <property type="project" value="TreeGrafter"/>
</dbReference>
<dbReference type="Proteomes" id="UP000198519">
    <property type="component" value="Unassembled WGS sequence"/>
</dbReference>
<dbReference type="AlphaFoldDB" id="A0A1I4M4U1"/>
<dbReference type="Gene3D" id="2.40.110.10">
    <property type="entry name" value="Butyryl-CoA Dehydrogenase, subunit A, domain 2"/>
    <property type="match status" value="1"/>
</dbReference>
<dbReference type="RefSeq" id="WP_092020612.1">
    <property type="nucleotide sequence ID" value="NZ_FOUE01000001.1"/>
</dbReference>
<proteinExistence type="inferred from homology"/>
<dbReference type="GO" id="GO:0050660">
    <property type="term" value="F:flavin adenine dinucleotide binding"/>
    <property type="evidence" value="ECO:0007669"/>
    <property type="project" value="InterPro"/>
</dbReference>
<dbReference type="Pfam" id="PF02771">
    <property type="entry name" value="Acyl-CoA_dh_N"/>
    <property type="match status" value="1"/>
</dbReference>
<evidence type="ECO:0000259" key="8">
    <source>
        <dbReference type="Pfam" id="PF02770"/>
    </source>
</evidence>
<reference evidence="11" key="1">
    <citation type="submission" date="2016-10" db="EMBL/GenBank/DDBJ databases">
        <authorList>
            <person name="Varghese N."/>
            <person name="Submissions S."/>
        </authorList>
    </citation>
    <scope>NUCLEOTIDE SEQUENCE [LARGE SCALE GENOMIC DNA]</scope>
    <source>
        <strain evidence="11">CGMCC 1.7061</strain>
    </source>
</reference>
<evidence type="ECO:0000256" key="3">
    <source>
        <dbReference type="ARBA" id="ARBA00022630"/>
    </source>
</evidence>
<evidence type="ECO:0000256" key="5">
    <source>
        <dbReference type="ARBA" id="ARBA00023002"/>
    </source>
</evidence>
<feature type="domain" description="Acyl-CoA oxidase/dehydrogenase middle" evidence="8">
    <location>
        <begin position="123"/>
        <end position="215"/>
    </location>
</feature>
<name>A0A1I4M4U1_9GAMM</name>
<keyword evidence="3 6" id="KW-0285">Flavoprotein</keyword>
<evidence type="ECO:0000259" key="9">
    <source>
        <dbReference type="Pfam" id="PF02771"/>
    </source>
</evidence>
<gene>
    <name evidence="10" type="ORF">SAMN04487963_0845</name>
</gene>
<dbReference type="Pfam" id="PF02770">
    <property type="entry name" value="Acyl-CoA_dh_M"/>
    <property type="match status" value="1"/>
</dbReference>
<keyword evidence="11" id="KW-1185">Reference proteome</keyword>
<feature type="domain" description="Acyl-CoA dehydrogenase/oxidase N-terminal" evidence="9">
    <location>
        <begin position="6"/>
        <end position="118"/>
    </location>
</feature>
<dbReference type="InterPro" id="IPR037069">
    <property type="entry name" value="AcylCoA_DH/ox_N_sf"/>
</dbReference>
<dbReference type="OrthoDB" id="9769473at2"/>
<dbReference type="InterPro" id="IPR013786">
    <property type="entry name" value="AcylCoA_DH/ox_N"/>
</dbReference>
<evidence type="ECO:0000256" key="4">
    <source>
        <dbReference type="ARBA" id="ARBA00022827"/>
    </source>
</evidence>
<dbReference type="InterPro" id="IPR009100">
    <property type="entry name" value="AcylCoA_DH/oxidase_NM_dom_sf"/>
</dbReference>
<dbReference type="Gene3D" id="1.10.540.10">
    <property type="entry name" value="Acyl-CoA dehydrogenase/oxidase, N-terminal domain"/>
    <property type="match status" value="1"/>
</dbReference>
<dbReference type="Pfam" id="PF00441">
    <property type="entry name" value="Acyl-CoA_dh_1"/>
    <property type="match status" value="1"/>
</dbReference>
<evidence type="ECO:0000256" key="2">
    <source>
        <dbReference type="ARBA" id="ARBA00009347"/>
    </source>
</evidence>
<protein>
    <submittedName>
        <fullName evidence="10">Acyl-CoA dehydrogenase</fullName>
    </submittedName>
</protein>
<dbReference type="InterPro" id="IPR046373">
    <property type="entry name" value="Acyl-CoA_Oxase/DH_mid-dom_sf"/>
</dbReference>
<accession>A0A1I4M4U1</accession>
<keyword evidence="5 6" id="KW-0560">Oxidoreductase</keyword>
<dbReference type="PANTHER" id="PTHR43884:SF20">
    <property type="entry name" value="ACYL-COA DEHYDROGENASE FADE28"/>
    <property type="match status" value="1"/>
</dbReference>
<dbReference type="SUPFAM" id="SSF47203">
    <property type="entry name" value="Acyl-CoA dehydrogenase C-terminal domain-like"/>
    <property type="match status" value="1"/>
</dbReference>
<dbReference type="PANTHER" id="PTHR43884">
    <property type="entry name" value="ACYL-COA DEHYDROGENASE"/>
    <property type="match status" value="1"/>
</dbReference>
<comment type="cofactor">
    <cofactor evidence="1 6">
        <name>FAD</name>
        <dbReference type="ChEBI" id="CHEBI:57692"/>
    </cofactor>
</comment>
<dbReference type="SUPFAM" id="SSF56645">
    <property type="entry name" value="Acyl-CoA dehydrogenase NM domain-like"/>
    <property type="match status" value="1"/>
</dbReference>
<evidence type="ECO:0000313" key="10">
    <source>
        <dbReference type="EMBL" id="SFL98113.1"/>
    </source>
</evidence>
<organism evidence="10 11">
    <name type="scientific">Marinobacter zhejiangensis</name>
    <dbReference type="NCBI Taxonomy" id="488535"/>
    <lineage>
        <taxon>Bacteria</taxon>
        <taxon>Pseudomonadati</taxon>
        <taxon>Pseudomonadota</taxon>
        <taxon>Gammaproteobacteria</taxon>
        <taxon>Pseudomonadales</taxon>
        <taxon>Marinobacteraceae</taxon>
        <taxon>Marinobacter</taxon>
    </lineage>
</organism>
<dbReference type="Gene3D" id="1.20.140.10">
    <property type="entry name" value="Butyryl-CoA Dehydrogenase, subunit A, domain 3"/>
    <property type="match status" value="1"/>
</dbReference>
<evidence type="ECO:0000259" key="7">
    <source>
        <dbReference type="Pfam" id="PF00441"/>
    </source>
</evidence>
<comment type="similarity">
    <text evidence="2 6">Belongs to the acyl-CoA dehydrogenase family.</text>
</comment>